<comment type="caution">
    <text evidence="1">The sequence shown here is derived from an EMBL/GenBank/DDBJ whole genome shotgun (WGS) entry which is preliminary data.</text>
</comment>
<keyword evidence="2" id="KW-1185">Reference proteome</keyword>
<evidence type="ECO:0000313" key="1">
    <source>
        <dbReference type="EMBL" id="MCY1141349.1"/>
    </source>
</evidence>
<gene>
    <name evidence="1" type="ORF">OWR29_25405</name>
</gene>
<accession>A0ABT4B4C6</accession>
<name>A0ABT4B4C6_9ACTN</name>
<reference evidence="1" key="1">
    <citation type="submission" date="2022-11" db="EMBL/GenBank/DDBJ databases">
        <authorList>
            <person name="Somphong A."/>
            <person name="Phongsopitanun W."/>
        </authorList>
    </citation>
    <scope>NUCLEOTIDE SEQUENCE</scope>
    <source>
        <strain evidence="1">Pm04-4</strain>
    </source>
</reference>
<organism evidence="1 2">
    <name type="scientific">Paractinoplanes pyxinae</name>
    <dbReference type="NCBI Taxonomy" id="2997416"/>
    <lineage>
        <taxon>Bacteria</taxon>
        <taxon>Bacillati</taxon>
        <taxon>Actinomycetota</taxon>
        <taxon>Actinomycetes</taxon>
        <taxon>Micromonosporales</taxon>
        <taxon>Micromonosporaceae</taxon>
        <taxon>Paractinoplanes</taxon>
    </lineage>
</organism>
<sequence>MTASVIATLLGLLLLAVCAIQPLLYEVDHVAVTNRTRLDGTPLQATHVVPCACGALPGEACRCELPPVVCMPENPNITAYAMVGGRLRSVGVEWDAAAVTA</sequence>
<dbReference type="Proteomes" id="UP001151002">
    <property type="component" value="Unassembled WGS sequence"/>
</dbReference>
<dbReference type="EMBL" id="JAPNTZ010000009">
    <property type="protein sequence ID" value="MCY1141349.1"/>
    <property type="molecule type" value="Genomic_DNA"/>
</dbReference>
<proteinExistence type="predicted"/>
<evidence type="ECO:0000313" key="2">
    <source>
        <dbReference type="Proteomes" id="UP001151002"/>
    </source>
</evidence>
<dbReference type="RefSeq" id="WP_267565736.1">
    <property type="nucleotide sequence ID" value="NZ_JAPNTZ010000009.1"/>
</dbReference>
<protein>
    <submittedName>
        <fullName evidence="1">Uncharacterized protein</fullName>
    </submittedName>
</protein>